<proteinExistence type="predicted"/>
<accession>A0A073IX12</accession>
<dbReference type="AlphaFoldDB" id="A0A073IX12"/>
<comment type="caution">
    <text evidence="8">The sequence shown here is derived from an EMBL/GenBank/DDBJ whole genome shotgun (WGS) entry which is preliminary data.</text>
</comment>
<evidence type="ECO:0008006" key="10">
    <source>
        <dbReference type="Google" id="ProtNLM"/>
    </source>
</evidence>
<dbReference type="Pfam" id="PF03567">
    <property type="entry name" value="Sulfotransfer_2"/>
    <property type="match status" value="1"/>
</dbReference>
<dbReference type="InterPro" id="IPR005331">
    <property type="entry name" value="Sulfotransferase"/>
</dbReference>
<evidence type="ECO:0000256" key="7">
    <source>
        <dbReference type="ARBA" id="ARBA00023180"/>
    </source>
</evidence>
<reference evidence="8 9" key="1">
    <citation type="submission" date="2014-01" db="EMBL/GenBank/DDBJ databases">
        <title>Sulfitobacter sp. H3 (MCCC 1A00686) Genome Sequencing.</title>
        <authorList>
            <person name="Lai Q."/>
            <person name="Hong Z."/>
        </authorList>
    </citation>
    <scope>NUCLEOTIDE SEQUENCE [LARGE SCALE GENOMIC DNA]</scope>
    <source>
        <strain evidence="8 9">H3</strain>
    </source>
</reference>
<keyword evidence="7" id="KW-0325">Glycoprotein</keyword>
<gene>
    <name evidence="8" type="ORF">SUH3_08290</name>
</gene>
<dbReference type="GO" id="GO:0016020">
    <property type="term" value="C:membrane"/>
    <property type="evidence" value="ECO:0007669"/>
    <property type="project" value="InterPro"/>
</dbReference>
<dbReference type="PANTHER" id="PTHR12137:SF54">
    <property type="entry name" value="CARBOHYDRATE SULFOTRANSFERASE"/>
    <property type="match status" value="1"/>
</dbReference>
<dbReference type="Proteomes" id="UP000027746">
    <property type="component" value="Unassembled WGS sequence"/>
</dbReference>
<dbReference type="RefSeq" id="WP_037930656.1">
    <property type="nucleotide sequence ID" value="NZ_CP054603.1"/>
</dbReference>
<comment type="subcellular location">
    <subcellularLocation>
        <location evidence="1">Golgi apparatus membrane</location>
        <topology evidence="1">Single-pass type II membrane protein</topology>
    </subcellularLocation>
</comment>
<dbReference type="PANTHER" id="PTHR12137">
    <property type="entry name" value="CARBOHYDRATE SULFOTRANSFERASE"/>
    <property type="match status" value="1"/>
</dbReference>
<sequence>MTLDTAEIDRAYQFFLGRTPPADKRPPFANMSQLFSTIMGSKEYKSSPRSWKNTMQWPLRQVFVVPQARVIYCPIGKNGCSFLKAQMVRLSGLEDQNYILRDVHLLTDHVNTSLQLSDYSKKQARTYADAPDFMKFAVLRNVHARLLSAWTEKFLLNRHERGNQMHTGPVVAAVQQQTRPDFHRSVSFADFIRYVTSADPRTLDPHWRPQILYLRGIEYTHLFDFDRINEAIDALEAWTGVTLPRQAVNSTGSGSSGGMKLPNAHALEPHVLDDLPRIARHCFFNEELDSLITNSFAQDIEMLEKINRSA</sequence>
<organism evidence="8 9">
    <name type="scientific">Pseudosulfitobacter pseudonitzschiae</name>
    <dbReference type="NCBI Taxonomy" id="1402135"/>
    <lineage>
        <taxon>Bacteria</taxon>
        <taxon>Pseudomonadati</taxon>
        <taxon>Pseudomonadota</taxon>
        <taxon>Alphaproteobacteria</taxon>
        <taxon>Rhodobacterales</taxon>
        <taxon>Roseobacteraceae</taxon>
        <taxon>Pseudosulfitobacter</taxon>
    </lineage>
</organism>
<dbReference type="GO" id="GO:0008146">
    <property type="term" value="F:sulfotransferase activity"/>
    <property type="evidence" value="ECO:0007669"/>
    <property type="project" value="InterPro"/>
</dbReference>
<keyword evidence="3" id="KW-0812">Transmembrane</keyword>
<dbReference type="EMBL" id="JAMD01000018">
    <property type="protein sequence ID" value="KEJ94125.1"/>
    <property type="molecule type" value="Genomic_DNA"/>
</dbReference>
<evidence type="ECO:0000256" key="4">
    <source>
        <dbReference type="ARBA" id="ARBA00022989"/>
    </source>
</evidence>
<dbReference type="OrthoDB" id="554104at2"/>
<keyword evidence="5" id="KW-0333">Golgi apparatus</keyword>
<evidence type="ECO:0000313" key="9">
    <source>
        <dbReference type="Proteomes" id="UP000027746"/>
    </source>
</evidence>
<evidence type="ECO:0000256" key="6">
    <source>
        <dbReference type="ARBA" id="ARBA00023136"/>
    </source>
</evidence>
<keyword evidence="4" id="KW-1133">Transmembrane helix</keyword>
<evidence type="ECO:0000256" key="1">
    <source>
        <dbReference type="ARBA" id="ARBA00004323"/>
    </source>
</evidence>
<dbReference type="GO" id="GO:0016051">
    <property type="term" value="P:carbohydrate biosynthetic process"/>
    <property type="evidence" value="ECO:0007669"/>
    <property type="project" value="InterPro"/>
</dbReference>
<evidence type="ECO:0000313" key="8">
    <source>
        <dbReference type="EMBL" id="KEJ94125.1"/>
    </source>
</evidence>
<dbReference type="InterPro" id="IPR018011">
    <property type="entry name" value="Carb_sulfotrans_8-10"/>
</dbReference>
<protein>
    <recommendedName>
        <fullName evidence="10">Sulfotransferase family protein</fullName>
    </recommendedName>
</protein>
<evidence type="ECO:0000256" key="5">
    <source>
        <dbReference type="ARBA" id="ARBA00023034"/>
    </source>
</evidence>
<keyword evidence="6" id="KW-0472">Membrane</keyword>
<keyword evidence="2" id="KW-0808">Transferase</keyword>
<keyword evidence="9" id="KW-1185">Reference proteome</keyword>
<dbReference type="GeneID" id="68872143"/>
<name>A0A073IX12_9RHOB</name>
<evidence type="ECO:0000256" key="3">
    <source>
        <dbReference type="ARBA" id="ARBA00022692"/>
    </source>
</evidence>
<evidence type="ECO:0000256" key="2">
    <source>
        <dbReference type="ARBA" id="ARBA00022679"/>
    </source>
</evidence>